<dbReference type="AlphaFoldDB" id="A0A017SHR6"/>
<evidence type="ECO:0000313" key="3">
    <source>
        <dbReference type="EMBL" id="EYE96184.1"/>
    </source>
</evidence>
<evidence type="ECO:0000313" key="4">
    <source>
        <dbReference type="Proteomes" id="UP000019804"/>
    </source>
</evidence>
<gene>
    <name evidence="3" type="ORF">EURHEDRAFT_411329</name>
</gene>
<dbReference type="Proteomes" id="UP000019804">
    <property type="component" value="Unassembled WGS sequence"/>
</dbReference>
<dbReference type="OrthoDB" id="408631at2759"/>
<accession>A0A017SHR6</accession>
<dbReference type="HOGENOM" id="CLU_057721_0_0_1"/>
<dbReference type="STRING" id="1388766.A0A017SHR6"/>
<feature type="region of interest" description="Disordered" evidence="2">
    <location>
        <begin position="1"/>
        <end position="23"/>
    </location>
</feature>
<dbReference type="RefSeq" id="XP_040639872.1">
    <property type="nucleotide sequence ID" value="XM_040781589.1"/>
</dbReference>
<dbReference type="GO" id="GO:1990871">
    <property type="term" value="C:Vma12-Vma22 assembly complex"/>
    <property type="evidence" value="ECO:0007669"/>
    <property type="project" value="TreeGrafter"/>
</dbReference>
<evidence type="ECO:0000256" key="2">
    <source>
        <dbReference type="SAM" id="MobiDB-lite"/>
    </source>
</evidence>
<dbReference type="GO" id="GO:0051082">
    <property type="term" value="F:unfolded protein binding"/>
    <property type="evidence" value="ECO:0007669"/>
    <property type="project" value="TreeGrafter"/>
</dbReference>
<dbReference type="PANTHER" id="PTHR31996:SF2">
    <property type="entry name" value="COILED-COIL DOMAIN-CONTAINING PROTEIN 115"/>
    <property type="match status" value="1"/>
</dbReference>
<dbReference type="EMBL" id="KK088419">
    <property type="protein sequence ID" value="EYE96184.1"/>
    <property type="molecule type" value="Genomic_DNA"/>
</dbReference>
<proteinExistence type="predicted"/>
<dbReference type="Pfam" id="PF21730">
    <property type="entry name" value="Vma22_CCDC115"/>
    <property type="match status" value="1"/>
</dbReference>
<dbReference type="GO" id="GO:0070072">
    <property type="term" value="P:vacuolar proton-transporting V-type ATPase complex assembly"/>
    <property type="evidence" value="ECO:0007669"/>
    <property type="project" value="InterPro"/>
</dbReference>
<protein>
    <recommendedName>
        <fullName evidence="1">Vacuolar ATPase assembly protein VMA22</fullName>
    </recommendedName>
</protein>
<feature type="compositionally biased region" description="Pro residues" evidence="2">
    <location>
        <begin position="1"/>
        <end position="10"/>
    </location>
</feature>
<sequence>MAQIPTPPASRKPSEAPEIQKETEVDTFTELLQSLDTLLERYLHLLDRHQKLQAGLAKRLSSGFLSLAQANYTCPPGRRYGADYYDERMKATRRVSLCTPKATKESENPTEANCYGHTFAIQYTLDDCDDKQYKGKEASESPSNTAPSDENPDKQSENNTQETVDESNSEQPETDPMLQKPKPIKKFRSSDPITWYGILVPLSLRSAQRSFTEAVNDHLSELASVIIEMGAVEKEVHGLRKRLALNSS</sequence>
<name>A0A017SHR6_ASPRC</name>
<organism evidence="3 4">
    <name type="scientific">Aspergillus ruber (strain CBS 135680)</name>
    <dbReference type="NCBI Taxonomy" id="1388766"/>
    <lineage>
        <taxon>Eukaryota</taxon>
        <taxon>Fungi</taxon>
        <taxon>Dikarya</taxon>
        <taxon>Ascomycota</taxon>
        <taxon>Pezizomycotina</taxon>
        <taxon>Eurotiomycetes</taxon>
        <taxon>Eurotiomycetidae</taxon>
        <taxon>Eurotiales</taxon>
        <taxon>Aspergillaceae</taxon>
        <taxon>Aspergillus</taxon>
        <taxon>Aspergillus subgen. Aspergillus</taxon>
    </lineage>
</organism>
<dbReference type="InterPro" id="IPR040357">
    <property type="entry name" value="Vma22/CCDC115"/>
</dbReference>
<dbReference type="GeneID" id="63696713"/>
<keyword evidence="4" id="KW-1185">Reference proteome</keyword>
<dbReference type="PANTHER" id="PTHR31996">
    <property type="entry name" value="COILED-COIL DOMAIN-CONTAINING PROTEIN 115"/>
    <property type="match status" value="1"/>
</dbReference>
<feature type="compositionally biased region" description="Basic and acidic residues" evidence="2">
    <location>
        <begin position="12"/>
        <end position="23"/>
    </location>
</feature>
<reference evidence="4" key="1">
    <citation type="journal article" date="2014" name="Nat. Commun.">
        <title>Genomic adaptations of the halophilic Dead Sea filamentous fungus Eurotium rubrum.</title>
        <authorList>
            <person name="Kis-Papo T."/>
            <person name="Weig A.R."/>
            <person name="Riley R."/>
            <person name="Persoh D."/>
            <person name="Salamov A."/>
            <person name="Sun H."/>
            <person name="Lipzen A."/>
            <person name="Wasser S.P."/>
            <person name="Rambold G."/>
            <person name="Grigoriev I.V."/>
            <person name="Nevo E."/>
        </authorList>
    </citation>
    <scope>NUCLEOTIDE SEQUENCE [LARGE SCALE GENOMIC DNA]</scope>
    <source>
        <strain evidence="4">CBS 135680</strain>
    </source>
</reference>
<evidence type="ECO:0000256" key="1">
    <source>
        <dbReference type="ARBA" id="ARBA00093634"/>
    </source>
</evidence>
<feature type="region of interest" description="Disordered" evidence="2">
    <location>
        <begin position="132"/>
        <end position="185"/>
    </location>
</feature>